<evidence type="ECO:0008006" key="5">
    <source>
        <dbReference type="Google" id="ProtNLM"/>
    </source>
</evidence>
<organism evidence="3 4">
    <name type="scientific">Hymenoscyphus fraxineus</name>
    <dbReference type="NCBI Taxonomy" id="746836"/>
    <lineage>
        <taxon>Eukaryota</taxon>
        <taxon>Fungi</taxon>
        <taxon>Dikarya</taxon>
        <taxon>Ascomycota</taxon>
        <taxon>Pezizomycotina</taxon>
        <taxon>Leotiomycetes</taxon>
        <taxon>Helotiales</taxon>
        <taxon>Helotiaceae</taxon>
        <taxon>Hymenoscyphus</taxon>
    </lineage>
</organism>
<sequence>MDPPSTFPTYTQKWHTFPTPSISPLRPELSAKGKVIVITGGGSGIGLSVAKAFAQAGASRIGIIGRRKNILRTSIAEIAKCCTDSGTGVEYAVADVTIASEINAAFKELAEKMGKIDVFVSNAGFMARPAPVAEAVDDVEWWTSFETNIKGTLYSLRAFLVHASPTPMLLSMNSGFAHIDPIPGFSSYAASKAAALRLVDYFRRENPDLHAVYLQPGVVRTEMSAKSGWMGGWDDGHTNKLYDIDNLPAHFTVWLASPEAKFLNGKFVWANWDVEELKEREVETSSSGNLQIGLVGLVPPVFAFEEVGEGGMAPEVSSKL</sequence>
<dbReference type="GO" id="GO:0050664">
    <property type="term" value="F:oxidoreductase activity, acting on NAD(P)H, oxygen as acceptor"/>
    <property type="evidence" value="ECO:0007669"/>
    <property type="project" value="TreeGrafter"/>
</dbReference>
<dbReference type="PRINTS" id="PR00081">
    <property type="entry name" value="GDHRDH"/>
</dbReference>
<proteinExistence type="inferred from homology"/>
<comment type="similarity">
    <text evidence="1">Belongs to the short-chain dehydrogenases/reductases (SDR) family.</text>
</comment>
<dbReference type="EMBL" id="CAJVRL010000025">
    <property type="protein sequence ID" value="CAG8949802.1"/>
    <property type="molecule type" value="Genomic_DNA"/>
</dbReference>
<dbReference type="PANTHER" id="PTHR43008">
    <property type="entry name" value="BENZIL REDUCTASE"/>
    <property type="match status" value="1"/>
</dbReference>
<comment type="caution">
    <text evidence="3">The sequence shown here is derived from an EMBL/GenBank/DDBJ whole genome shotgun (WGS) entry which is preliminary data.</text>
</comment>
<evidence type="ECO:0000256" key="2">
    <source>
        <dbReference type="ARBA" id="ARBA00023002"/>
    </source>
</evidence>
<evidence type="ECO:0000256" key="1">
    <source>
        <dbReference type="ARBA" id="ARBA00006484"/>
    </source>
</evidence>
<evidence type="ECO:0000313" key="3">
    <source>
        <dbReference type="EMBL" id="CAG8949802.1"/>
    </source>
</evidence>
<keyword evidence="2" id="KW-0560">Oxidoreductase</keyword>
<dbReference type="SUPFAM" id="SSF51735">
    <property type="entry name" value="NAD(P)-binding Rossmann-fold domains"/>
    <property type="match status" value="1"/>
</dbReference>
<name>A0A9N9KPN9_9HELO</name>
<dbReference type="CDD" id="cd05233">
    <property type="entry name" value="SDR_c"/>
    <property type="match status" value="1"/>
</dbReference>
<dbReference type="Pfam" id="PF00106">
    <property type="entry name" value="adh_short"/>
    <property type="match status" value="1"/>
</dbReference>
<dbReference type="GO" id="GO:0016616">
    <property type="term" value="F:oxidoreductase activity, acting on the CH-OH group of donors, NAD or NADP as acceptor"/>
    <property type="evidence" value="ECO:0007669"/>
    <property type="project" value="UniProtKB-ARBA"/>
</dbReference>
<evidence type="ECO:0000313" key="4">
    <source>
        <dbReference type="Proteomes" id="UP000696280"/>
    </source>
</evidence>
<dbReference type="Gene3D" id="3.40.50.720">
    <property type="entry name" value="NAD(P)-binding Rossmann-like Domain"/>
    <property type="match status" value="1"/>
</dbReference>
<gene>
    <name evidence="3" type="ORF">HYFRA_00004126</name>
</gene>
<reference evidence="3" key="1">
    <citation type="submission" date="2021-07" db="EMBL/GenBank/DDBJ databases">
        <authorList>
            <person name="Durling M."/>
        </authorList>
    </citation>
    <scope>NUCLEOTIDE SEQUENCE</scope>
</reference>
<accession>A0A9N9KPN9</accession>
<dbReference type="InterPro" id="IPR002347">
    <property type="entry name" value="SDR_fam"/>
</dbReference>
<keyword evidence="4" id="KW-1185">Reference proteome</keyword>
<dbReference type="PANTHER" id="PTHR43008:SF4">
    <property type="entry name" value="CHAIN DEHYDROGENASE, PUTATIVE (AFU_ORTHOLOGUE AFUA_4G08710)-RELATED"/>
    <property type="match status" value="1"/>
</dbReference>
<dbReference type="InterPro" id="IPR036291">
    <property type="entry name" value="NAD(P)-bd_dom_sf"/>
</dbReference>
<dbReference type="Proteomes" id="UP000696280">
    <property type="component" value="Unassembled WGS sequence"/>
</dbReference>
<dbReference type="OrthoDB" id="1933717at2759"/>
<protein>
    <recommendedName>
        <fullName evidence="5">NAD(P)-binding protein</fullName>
    </recommendedName>
</protein>
<dbReference type="AlphaFoldDB" id="A0A9N9KPN9"/>